<sequence length="346" mass="40209">MVVGGSFQHALGVAQRDTKVKRHLRTSSHLAKRDDEDEERIPIVHFQTPEEISENARKNLKRSWVKVNQKAAKICFQEFELSEHEKKDFTTLLESSKFKEWFTEKWVHERREVDEVIDLVVVDSIIHKEVLNHELLDACFQYAKEKGTYQYEVLFKKLQQYYSDKKLAVLFVEAGKSSNLLEHSNELVKLLHQKWRQTSLYVQFRRLELSNKTPSTLLESSPLLTWVEYGNLLNVEPYQFLLDTMLPTNSFSLAKTLADHRAGKNGAIVIDLEDIMLNKWVEDAGNTGDGVFELLQIKQQGKELLLGPLWDTWIFFMTKKYDEGAEDTAYKVLQSHLRLGQVDCSS</sequence>
<evidence type="ECO:0000313" key="1">
    <source>
        <dbReference type="EMBL" id="CAH0514556.1"/>
    </source>
</evidence>
<dbReference type="EMBL" id="CAKLCB010000073">
    <property type="protein sequence ID" value="CAH0514556.1"/>
    <property type="molecule type" value="Genomic_DNA"/>
</dbReference>
<comment type="caution">
    <text evidence="1">The sequence shown here is derived from an EMBL/GenBank/DDBJ whole genome shotgun (WGS) entry which is preliminary data.</text>
</comment>
<dbReference type="Proteomes" id="UP001158986">
    <property type="component" value="Unassembled WGS sequence"/>
</dbReference>
<protein>
    <submittedName>
        <fullName evidence="1">Uncharacterized protein</fullName>
    </submittedName>
</protein>
<reference evidence="1 2" key="1">
    <citation type="submission" date="2021-11" db="EMBL/GenBank/DDBJ databases">
        <authorList>
            <person name="Islam A."/>
            <person name="Islam S."/>
            <person name="Flora M.S."/>
            <person name="Rahman M."/>
            <person name="Ziaur R.M."/>
            <person name="Epstein J.H."/>
            <person name="Hassan M."/>
            <person name="Klassen M."/>
            <person name="Woodard K."/>
            <person name="Webb A."/>
            <person name="Webby R.J."/>
            <person name="El Zowalaty M.E."/>
        </authorList>
    </citation>
    <scope>NUCLEOTIDE SEQUENCE [LARGE SCALE GENOMIC DNA]</scope>
    <source>
        <strain evidence="1">Pbs1</strain>
    </source>
</reference>
<proteinExistence type="predicted"/>
<gene>
    <name evidence="1" type="ORF">PBS001_LOCUS1302</name>
</gene>
<keyword evidence="2" id="KW-1185">Reference proteome</keyword>
<organism evidence="1 2">
    <name type="scientific">Peronospora belbahrii</name>
    <dbReference type="NCBI Taxonomy" id="622444"/>
    <lineage>
        <taxon>Eukaryota</taxon>
        <taxon>Sar</taxon>
        <taxon>Stramenopiles</taxon>
        <taxon>Oomycota</taxon>
        <taxon>Peronosporomycetes</taxon>
        <taxon>Peronosporales</taxon>
        <taxon>Peronosporaceae</taxon>
        <taxon>Peronospora</taxon>
    </lineage>
</organism>
<evidence type="ECO:0000313" key="2">
    <source>
        <dbReference type="Proteomes" id="UP001158986"/>
    </source>
</evidence>
<accession>A0ABN8CRI9</accession>
<name>A0ABN8CRI9_9STRA</name>